<evidence type="ECO:0000256" key="7">
    <source>
        <dbReference type="ARBA" id="ARBA00023136"/>
    </source>
</evidence>
<dbReference type="SMART" id="SM00409">
    <property type="entry name" value="IG"/>
    <property type="match status" value="3"/>
</dbReference>
<evidence type="ECO:0000256" key="3">
    <source>
        <dbReference type="ARBA" id="ARBA00022734"/>
    </source>
</evidence>
<keyword evidence="5" id="KW-0130">Cell adhesion</keyword>
<evidence type="ECO:0000313" key="13">
    <source>
        <dbReference type="Proteomes" id="UP000007648"/>
    </source>
</evidence>
<feature type="transmembrane region" description="Helical" evidence="10">
    <location>
        <begin position="335"/>
        <end position="362"/>
    </location>
</feature>
<dbReference type="Pfam" id="PF00047">
    <property type="entry name" value="ig"/>
    <property type="match status" value="1"/>
</dbReference>
<dbReference type="GO" id="GO:0030246">
    <property type="term" value="F:carbohydrate binding"/>
    <property type="evidence" value="ECO:0007669"/>
    <property type="project" value="UniProtKB-KW"/>
</dbReference>
<dbReference type="InterPro" id="IPR051036">
    <property type="entry name" value="SIGLEC"/>
</dbReference>
<proteinExistence type="inferred from homology"/>
<dbReference type="InterPro" id="IPR013783">
    <property type="entry name" value="Ig-like_fold"/>
</dbReference>
<reference evidence="12" key="3">
    <citation type="submission" date="2025-09" db="UniProtKB">
        <authorList>
            <consortium name="Ensembl"/>
        </authorList>
    </citation>
    <scope>IDENTIFICATION</scope>
</reference>
<dbReference type="Ensembl" id="ENSSHAT00000005733.2">
    <property type="protein sequence ID" value="ENSSHAP00000005679.2"/>
    <property type="gene ID" value="ENSSHAG00000004961.2"/>
</dbReference>
<keyword evidence="3" id="KW-0430">Lectin</keyword>
<dbReference type="Pfam" id="PF13895">
    <property type="entry name" value="Ig_2"/>
    <property type="match status" value="1"/>
</dbReference>
<dbReference type="Proteomes" id="UP000007648">
    <property type="component" value="Unassembled WGS sequence"/>
</dbReference>
<keyword evidence="13" id="KW-1185">Reference proteome</keyword>
<dbReference type="eggNOG" id="ENOG502S41V">
    <property type="taxonomic scope" value="Eukaryota"/>
</dbReference>
<dbReference type="AlphaFoldDB" id="G3VR74"/>
<evidence type="ECO:0000256" key="5">
    <source>
        <dbReference type="ARBA" id="ARBA00022889"/>
    </source>
</evidence>
<dbReference type="SMART" id="SM00408">
    <property type="entry name" value="IGc2"/>
    <property type="match status" value="2"/>
</dbReference>
<keyword evidence="8" id="KW-0393">Immunoglobulin domain</keyword>
<evidence type="ECO:0000313" key="12">
    <source>
        <dbReference type="Ensembl" id="ENSSHAP00000005679.2"/>
    </source>
</evidence>
<dbReference type="GO" id="GO:0005886">
    <property type="term" value="C:plasma membrane"/>
    <property type="evidence" value="ECO:0007669"/>
    <property type="project" value="TreeGrafter"/>
</dbReference>
<evidence type="ECO:0000256" key="6">
    <source>
        <dbReference type="ARBA" id="ARBA00022989"/>
    </source>
</evidence>
<evidence type="ECO:0000256" key="1">
    <source>
        <dbReference type="ARBA" id="ARBA00004479"/>
    </source>
</evidence>
<reference evidence="12 13" key="1">
    <citation type="journal article" date="2011" name="Proc. Natl. Acad. Sci. U.S.A.">
        <title>Genetic diversity and population structure of the endangered marsupial Sarcophilus harrisii (Tasmanian devil).</title>
        <authorList>
            <person name="Miller W."/>
            <person name="Hayes V.M."/>
            <person name="Ratan A."/>
            <person name="Petersen D.C."/>
            <person name="Wittekindt N.E."/>
            <person name="Miller J."/>
            <person name="Walenz B."/>
            <person name="Knight J."/>
            <person name="Qi J."/>
            <person name="Zhao F."/>
            <person name="Wang Q."/>
            <person name="Bedoya-Reina O.C."/>
            <person name="Katiyar N."/>
            <person name="Tomsho L.P."/>
            <person name="Kasson L.M."/>
            <person name="Hardie R.A."/>
            <person name="Woodbridge P."/>
            <person name="Tindall E.A."/>
            <person name="Bertelsen M.F."/>
            <person name="Dixon D."/>
            <person name="Pyecroft S."/>
            <person name="Helgen K.M."/>
            <person name="Lesk A.M."/>
            <person name="Pringle T.H."/>
            <person name="Patterson N."/>
            <person name="Zhang Y."/>
            <person name="Kreiss A."/>
            <person name="Woods G.M."/>
            <person name="Jones M.E."/>
            <person name="Schuster S.C."/>
        </authorList>
    </citation>
    <scope>NUCLEOTIDE SEQUENCE [LARGE SCALE GENOMIC DNA]</scope>
</reference>
<dbReference type="HOGENOM" id="CLU_024444_6_0_1"/>
<dbReference type="PROSITE" id="PS50835">
    <property type="entry name" value="IG_LIKE"/>
    <property type="match status" value="3"/>
</dbReference>
<dbReference type="InterPro" id="IPR036179">
    <property type="entry name" value="Ig-like_dom_sf"/>
</dbReference>
<feature type="domain" description="Ig-like" evidence="11">
    <location>
        <begin position="32"/>
        <end position="121"/>
    </location>
</feature>
<dbReference type="PANTHER" id="PTHR12035:SF125">
    <property type="entry name" value="SIALIC ACID-BINDING IG-LIKE LECTIN 5"/>
    <property type="match status" value="1"/>
</dbReference>
<reference evidence="12" key="2">
    <citation type="submission" date="2025-08" db="UniProtKB">
        <authorList>
            <consortium name="Ensembl"/>
        </authorList>
    </citation>
    <scope>IDENTIFICATION</scope>
</reference>
<dbReference type="Gene3D" id="2.60.40.10">
    <property type="entry name" value="Immunoglobulins"/>
    <property type="match status" value="3"/>
</dbReference>
<feature type="domain" description="Ig-like" evidence="11">
    <location>
        <begin position="219"/>
        <end position="316"/>
    </location>
</feature>
<dbReference type="PROSITE" id="PS00290">
    <property type="entry name" value="IG_MHC"/>
    <property type="match status" value="1"/>
</dbReference>
<dbReference type="PANTHER" id="PTHR12035">
    <property type="entry name" value="SIALIC ACID BINDING IMMUNOGLOBULIN-LIKE LECTIN"/>
    <property type="match status" value="1"/>
</dbReference>
<accession>G3VR74</accession>
<sequence length="404" mass="44035">MWEMGQVRLQRLLGFGAGKEKVPRRKVRVSLPSLSGSALLRNASSLVVLEGDSLTLACSSHSKPPATLSWAHGDRVLNSSPSLEAGSFHLELSKVGGEAGGEYTCHARNPLGNQSYSVRLCVQTLTQRPELHVPEILESGKLVTLTCLVPGLCRQGKHFAYLWGGPALSSRGPALLNTSRLFLVPHAQDHGTNVTCRVVFPQARVSLERTVRLTVVYPPQNVTVSVSRANTTGQELLGNTSSLQAPEGESLTLICATKSNPPATLLWTYRDQVLRASEGSDAGILPLELPRLSPNDRGEYTCQAQHPLGAQQHTVRLCVQTCSCCPVSEEEDGSWPLIFTLLRGALMGVGFLLTYGLTWLYYTCRVSQPPDTTDKSKPMDIYSVPEWYGSLDTPKTETWGRKSL</sequence>
<evidence type="ECO:0000256" key="9">
    <source>
        <dbReference type="ARBA" id="ARBA00038361"/>
    </source>
</evidence>
<keyword evidence="7 10" id="KW-0472">Membrane</keyword>
<comment type="similarity">
    <text evidence="9">Belongs to the immunoglobulin superfamily. SIGLEC (sialic acid binding Ig-like lectin) family.</text>
</comment>
<feature type="domain" description="Ig-like" evidence="11">
    <location>
        <begin position="129"/>
        <end position="212"/>
    </location>
</feature>
<dbReference type="InterPro" id="IPR003599">
    <property type="entry name" value="Ig_sub"/>
</dbReference>
<evidence type="ECO:0000256" key="2">
    <source>
        <dbReference type="ARBA" id="ARBA00022692"/>
    </source>
</evidence>
<keyword evidence="4" id="KW-0677">Repeat</keyword>
<keyword evidence="2 10" id="KW-0812">Transmembrane</keyword>
<gene>
    <name evidence="12" type="primary">LOC105750072</name>
</gene>
<dbReference type="InterPro" id="IPR007110">
    <property type="entry name" value="Ig-like_dom"/>
</dbReference>
<dbReference type="InParanoid" id="G3VR74"/>
<dbReference type="GeneTree" id="ENSGT01150000286907"/>
<evidence type="ECO:0000259" key="11">
    <source>
        <dbReference type="PROSITE" id="PS50835"/>
    </source>
</evidence>
<keyword evidence="6 10" id="KW-1133">Transmembrane helix</keyword>
<evidence type="ECO:0000256" key="4">
    <source>
        <dbReference type="ARBA" id="ARBA00022737"/>
    </source>
</evidence>
<protein>
    <recommendedName>
        <fullName evidence="11">Ig-like domain-containing protein</fullName>
    </recommendedName>
</protein>
<evidence type="ECO:0000256" key="8">
    <source>
        <dbReference type="ARBA" id="ARBA00023319"/>
    </source>
</evidence>
<dbReference type="GO" id="GO:0007155">
    <property type="term" value="P:cell adhesion"/>
    <property type="evidence" value="ECO:0007669"/>
    <property type="project" value="UniProtKB-KW"/>
</dbReference>
<dbReference type="InterPro" id="IPR003006">
    <property type="entry name" value="Ig/MHC_CS"/>
</dbReference>
<dbReference type="SUPFAM" id="SSF48726">
    <property type="entry name" value="Immunoglobulin"/>
    <property type="match status" value="3"/>
</dbReference>
<organism evidence="12 13">
    <name type="scientific">Sarcophilus harrisii</name>
    <name type="common">Tasmanian devil</name>
    <name type="synonym">Sarcophilus laniarius</name>
    <dbReference type="NCBI Taxonomy" id="9305"/>
    <lineage>
        <taxon>Eukaryota</taxon>
        <taxon>Metazoa</taxon>
        <taxon>Chordata</taxon>
        <taxon>Craniata</taxon>
        <taxon>Vertebrata</taxon>
        <taxon>Euteleostomi</taxon>
        <taxon>Mammalia</taxon>
        <taxon>Metatheria</taxon>
        <taxon>Dasyuromorphia</taxon>
        <taxon>Dasyuridae</taxon>
        <taxon>Sarcophilus</taxon>
    </lineage>
</organism>
<dbReference type="InterPro" id="IPR013151">
    <property type="entry name" value="Immunoglobulin_dom"/>
</dbReference>
<dbReference type="InterPro" id="IPR003598">
    <property type="entry name" value="Ig_sub2"/>
</dbReference>
<dbReference type="GO" id="GO:0033691">
    <property type="term" value="F:sialic acid binding"/>
    <property type="evidence" value="ECO:0007669"/>
    <property type="project" value="TreeGrafter"/>
</dbReference>
<comment type="subcellular location">
    <subcellularLocation>
        <location evidence="1">Membrane</location>
        <topology evidence="1">Single-pass type I membrane protein</topology>
    </subcellularLocation>
</comment>
<name>G3VR74_SARHA</name>
<evidence type="ECO:0000256" key="10">
    <source>
        <dbReference type="SAM" id="Phobius"/>
    </source>
</evidence>